<dbReference type="Proteomes" id="UP000594435">
    <property type="component" value="Plasmid pVN20-VB00237"/>
</dbReference>
<accession>A0AAJ4LX34</accession>
<dbReference type="Pfam" id="PF13481">
    <property type="entry name" value="AAA_25"/>
    <property type="match status" value="1"/>
</dbReference>
<proteinExistence type="predicted"/>
<feature type="region of interest" description="Disordered" evidence="1">
    <location>
        <begin position="281"/>
        <end position="306"/>
    </location>
</feature>
<dbReference type="InterPro" id="IPR027417">
    <property type="entry name" value="P-loop_NTPase"/>
</dbReference>
<dbReference type="RefSeq" id="WP_193277941.1">
    <property type="nucleotide sequence ID" value="NZ_CP065219.1"/>
</dbReference>
<feature type="compositionally biased region" description="Basic and acidic residues" evidence="1">
    <location>
        <begin position="295"/>
        <end position="306"/>
    </location>
</feature>
<geneLocation type="plasmid" evidence="2 3">
    <name>pVN20-VB00237</name>
</geneLocation>
<protein>
    <submittedName>
        <fullName evidence="2">AAA family ATPase</fullName>
    </submittedName>
</protein>
<dbReference type="SUPFAM" id="SSF52540">
    <property type="entry name" value="P-loop containing nucleoside triphosphate hydrolases"/>
    <property type="match status" value="1"/>
</dbReference>
<name>A0AAJ4LX34_9VIBR</name>
<sequence length="306" mass="33573">MIKNLNSLLNDQTISEVPFVLKGLVKASIGMLIAAPSAGKSHLALSIAIEHASSAVTLGLSCAETPRKVLIVSSEDSSAVLRERMVEKLKSFSPDIQNELLSNLLFLTEQTPLIAPPEANKDEHDAASLYVNNLVQSAVDNDVDLIIVDTVTEAVGSCDEVKHDKHIKAGFQAIARRTGAAILLVHHVNKNEIRGEQEVTMASGAGLSSVMRLVKFLITIKAEKNERKVRFLKSNYLPQSEEREFDIEFVDGVLSRKGVLSFAPPKKQKAEKPRIAKAIQEEPEVLSITPKPKRKNESENDLRDVL</sequence>
<dbReference type="AlphaFoldDB" id="A0AAJ4LX34"/>
<dbReference type="Gene3D" id="3.40.50.300">
    <property type="entry name" value="P-loop containing nucleotide triphosphate hydrolases"/>
    <property type="match status" value="1"/>
</dbReference>
<evidence type="ECO:0000256" key="1">
    <source>
        <dbReference type="SAM" id="MobiDB-lite"/>
    </source>
</evidence>
<evidence type="ECO:0000313" key="3">
    <source>
        <dbReference type="Proteomes" id="UP000594435"/>
    </source>
</evidence>
<evidence type="ECO:0000313" key="2">
    <source>
        <dbReference type="EMBL" id="QPL56500.1"/>
    </source>
</evidence>
<keyword evidence="2" id="KW-0614">Plasmid</keyword>
<reference evidence="2 3" key="1">
    <citation type="submission" date="2020-11" db="EMBL/GenBank/DDBJ databases">
        <title>Complete and Circularized Genome Assembly of a human isolate of Vibrio navarrensis biotype pommerensis with MiSeq and MinION Sequence Data.</title>
        <authorList>
            <person name="Schwartz K."/>
            <person name="Borowiak M."/>
            <person name="Deneke C."/>
            <person name="Balau V."/>
            <person name="Metelmann C."/>
            <person name="Strauch E."/>
        </authorList>
    </citation>
    <scope>NUCLEOTIDE SEQUENCE [LARGE SCALE GENOMIC DNA]</scope>
    <source>
        <strain evidence="2 3">20-VB00237</strain>
        <plasmid evidence="2 3">pVN20-VB00237</plasmid>
    </source>
</reference>
<gene>
    <name evidence="2" type="ORF">I3X05_23630</name>
</gene>
<dbReference type="EMBL" id="CP065219">
    <property type="protein sequence ID" value="QPL56500.1"/>
    <property type="molecule type" value="Genomic_DNA"/>
</dbReference>
<organism evidence="2 3">
    <name type="scientific">Vibrio navarrensis</name>
    <dbReference type="NCBI Taxonomy" id="29495"/>
    <lineage>
        <taxon>Bacteria</taxon>
        <taxon>Pseudomonadati</taxon>
        <taxon>Pseudomonadota</taxon>
        <taxon>Gammaproteobacteria</taxon>
        <taxon>Vibrionales</taxon>
        <taxon>Vibrionaceae</taxon>
        <taxon>Vibrio</taxon>
    </lineage>
</organism>